<dbReference type="PROSITE" id="PS50850">
    <property type="entry name" value="MFS"/>
    <property type="match status" value="1"/>
</dbReference>
<dbReference type="PANTHER" id="PTHR23521">
    <property type="entry name" value="TRANSPORTER MFS SUPERFAMILY"/>
    <property type="match status" value="1"/>
</dbReference>
<accession>A0A8J7SD21</accession>
<dbReference type="GO" id="GO:0022857">
    <property type="term" value="F:transmembrane transporter activity"/>
    <property type="evidence" value="ECO:0007669"/>
    <property type="project" value="InterPro"/>
</dbReference>
<feature type="transmembrane region" description="Helical" evidence="4">
    <location>
        <begin position="291"/>
        <end position="315"/>
    </location>
</feature>
<proteinExistence type="predicted"/>
<keyword evidence="3 4" id="KW-0472">Membrane</keyword>
<dbReference type="Proteomes" id="UP000655420">
    <property type="component" value="Unassembled WGS sequence"/>
</dbReference>
<feature type="transmembrane region" description="Helical" evidence="4">
    <location>
        <begin position="356"/>
        <end position="378"/>
    </location>
</feature>
<dbReference type="Gene3D" id="1.20.1250.20">
    <property type="entry name" value="MFS general substrate transporter like domains"/>
    <property type="match status" value="2"/>
</dbReference>
<feature type="transmembrane region" description="Helical" evidence="4">
    <location>
        <begin position="100"/>
        <end position="121"/>
    </location>
</feature>
<evidence type="ECO:0000256" key="1">
    <source>
        <dbReference type="ARBA" id="ARBA00022692"/>
    </source>
</evidence>
<dbReference type="InterPro" id="IPR036259">
    <property type="entry name" value="MFS_trans_sf"/>
</dbReference>
<feature type="transmembrane region" description="Helical" evidence="4">
    <location>
        <begin position="75"/>
        <end position="94"/>
    </location>
</feature>
<dbReference type="InterPro" id="IPR020846">
    <property type="entry name" value="MFS_dom"/>
</dbReference>
<evidence type="ECO:0000256" key="3">
    <source>
        <dbReference type="ARBA" id="ARBA00023136"/>
    </source>
</evidence>
<keyword evidence="7" id="KW-1185">Reference proteome</keyword>
<protein>
    <submittedName>
        <fullName evidence="6">MFS transporter</fullName>
    </submittedName>
</protein>
<feature type="transmembrane region" description="Helical" evidence="4">
    <location>
        <begin position="133"/>
        <end position="152"/>
    </location>
</feature>
<feature type="transmembrane region" description="Helical" evidence="4">
    <location>
        <begin position="327"/>
        <end position="350"/>
    </location>
</feature>
<feature type="transmembrane region" description="Helical" evidence="4">
    <location>
        <begin position="12"/>
        <end position="31"/>
    </location>
</feature>
<dbReference type="PANTHER" id="PTHR23521:SF3">
    <property type="entry name" value="MFS TRANSPORTER"/>
    <property type="match status" value="1"/>
</dbReference>
<dbReference type="Pfam" id="PF07690">
    <property type="entry name" value="MFS_1"/>
    <property type="match status" value="1"/>
</dbReference>
<comment type="caution">
    <text evidence="6">The sequence shown here is derived from an EMBL/GenBank/DDBJ whole genome shotgun (WGS) entry which is preliminary data.</text>
</comment>
<keyword evidence="1 4" id="KW-0812">Transmembrane</keyword>
<reference evidence="6" key="1">
    <citation type="submission" date="2020-12" db="EMBL/GenBank/DDBJ databases">
        <title>Bacterial taxonomy.</title>
        <authorList>
            <person name="Pan X."/>
        </authorList>
    </citation>
    <scope>NUCLEOTIDE SEQUENCE</scope>
    <source>
        <strain evidence="6">M0105</strain>
    </source>
</reference>
<evidence type="ECO:0000256" key="4">
    <source>
        <dbReference type="SAM" id="Phobius"/>
    </source>
</evidence>
<feature type="transmembrane region" description="Helical" evidence="4">
    <location>
        <begin position="266"/>
        <end position="285"/>
    </location>
</feature>
<sequence>MTSHFTGRTIAVILLSTGLIFVGNGMFQTMLPMRAEREGFSTGLIGFLGSAYFAGFIAGCVIGPPLIRAVGHIRAYAGIVAILAAIVLLFPVWVAALPWLALRFLTGICLAIAVMVVESWLNDQTTNAMRGRILSVYIIVTNVGWISGQLGVNLADLLGATLFILVAVAVCLSVAPVALTPTREPEPVPRAGLDIRALFGLSPVGTIGCFLVGMIEGAFWTLGPLFGQLRGFGVFEITLLMGVFVLGGTLTQWPIGLLSDRFDRRLVILPVVIATAISGLALASVEEVGLWAMLALGLAHGGLMIPIYSLCVAHVNDGAAADRFVQVSGGLLLIYSIGAALGPVLAAPLMDRLGAGWLFVFISIVLGCFAAVVLWRLGVARRRILPHRGRFAPVPRTTQSIYEFESPLVGDERGRDGTP</sequence>
<evidence type="ECO:0000259" key="5">
    <source>
        <dbReference type="PROSITE" id="PS50850"/>
    </source>
</evidence>
<feature type="transmembrane region" description="Helical" evidence="4">
    <location>
        <begin position="199"/>
        <end position="220"/>
    </location>
</feature>
<dbReference type="CDD" id="cd17477">
    <property type="entry name" value="MFS_YcaD_like"/>
    <property type="match status" value="1"/>
</dbReference>
<dbReference type="InterPro" id="IPR047200">
    <property type="entry name" value="MFS_YcaD-like"/>
</dbReference>
<feature type="transmembrane region" description="Helical" evidence="4">
    <location>
        <begin position="158"/>
        <end position="179"/>
    </location>
</feature>
<evidence type="ECO:0000256" key="2">
    <source>
        <dbReference type="ARBA" id="ARBA00022989"/>
    </source>
</evidence>
<gene>
    <name evidence="6" type="ORF">H0I76_03140</name>
</gene>
<dbReference type="SUPFAM" id="SSF103473">
    <property type="entry name" value="MFS general substrate transporter"/>
    <property type="match status" value="1"/>
</dbReference>
<name>A0A8J7SD21_9RHOB</name>
<dbReference type="GO" id="GO:0005886">
    <property type="term" value="C:plasma membrane"/>
    <property type="evidence" value="ECO:0007669"/>
    <property type="project" value="TreeGrafter"/>
</dbReference>
<organism evidence="6 7">
    <name type="scientific">Thermohalobaculum xanthum</name>
    <dbReference type="NCBI Taxonomy" id="2753746"/>
    <lineage>
        <taxon>Bacteria</taxon>
        <taxon>Pseudomonadati</taxon>
        <taxon>Pseudomonadota</taxon>
        <taxon>Alphaproteobacteria</taxon>
        <taxon>Rhodobacterales</taxon>
        <taxon>Paracoccaceae</taxon>
        <taxon>Thermohalobaculum</taxon>
    </lineage>
</organism>
<feature type="domain" description="Major facilitator superfamily (MFS) profile" evidence="5">
    <location>
        <begin position="201"/>
        <end position="419"/>
    </location>
</feature>
<dbReference type="EMBL" id="JAEHHL010000001">
    <property type="protein sequence ID" value="MBK0398172.1"/>
    <property type="molecule type" value="Genomic_DNA"/>
</dbReference>
<dbReference type="AlphaFoldDB" id="A0A8J7SD21"/>
<dbReference type="RefSeq" id="WP_200606907.1">
    <property type="nucleotide sequence ID" value="NZ_JAEHHL010000001.1"/>
</dbReference>
<feature type="transmembrane region" description="Helical" evidence="4">
    <location>
        <begin position="43"/>
        <end position="63"/>
    </location>
</feature>
<keyword evidence="2 4" id="KW-1133">Transmembrane helix</keyword>
<feature type="transmembrane region" description="Helical" evidence="4">
    <location>
        <begin position="232"/>
        <end position="254"/>
    </location>
</feature>
<dbReference type="InterPro" id="IPR011701">
    <property type="entry name" value="MFS"/>
</dbReference>
<evidence type="ECO:0000313" key="7">
    <source>
        <dbReference type="Proteomes" id="UP000655420"/>
    </source>
</evidence>
<evidence type="ECO:0000313" key="6">
    <source>
        <dbReference type="EMBL" id="MBK0398172.1"/>
    </source>
</evidence>